<feature type="region of interest" description="Disordered" evidence="1">
    <location>
        <begin position="1"/>
        <end position="31"/>
    </location>
</feature>
<evidence type="ECO:0000313" key="5">
    <source>
        <dbReference type="Proteomes" id="UP001501867"/>
    </source>
</evidence>
<dbReference type="Proteomes" id="UP001501867">
    <property type="component" value="Unassembled WGS sequence"/>
</dbReference>
<sequence length="153" mass="16688">MCAPEAPRQGDGMTHVPAEAPRRRHRPWSHRTSTGADVTVAVLLLLLEAVVIVLGLFGHGMEGWAAQGDRERIEAAELAGRVWLSRCLVAVLVLAVVAMVSRARWTVVAHLLLAAGVAALLVLDQHDRDRSHPTPEPRPRLEFTLCLSGDRCD</sequence>
<evidence type="ECO:0000313" key="4">
    <source>
        <dbReference type="EMBL" id="GAA0268216.1"/>
    </source>
</evidence>
<dbReference type="Pfam" id="PF19747">
    <property type="entry name" value="DUF6234"/>
    <property type="match status" value="1"/>
</dbReference>
<gene>
    <name evidence="4" type="ORF">GCM10010302_02420</name>
</gene>
<accession>A0ABN0UZS3</accession>
<name>A0ABN0UZS3_9ACTN</name>
<feature type="transmembrane region" description="Helical" evidence="2">
    <location>
        <begin position="78"/>
        <end position="99"/>
    </location>
</feature>
<dbReference type="EMBL" id="BAAABV010000002">
    <property type="protein sequence ID" value="GAA0268216.1"/>
    <property type="molecule type" value="Genomic_DNA"/>
</dbReference>
<keyword evidence="2" id="KW-0472">Membrane</keyword>
<proteinExistence type="predicted"/>
<dbReference type="InterPro" id="IPR046201">
    <property type="entry name" value="DUF6234"/>
</dbReference>
<evidence type="ECO:0000256" key="1">
    <source>
        <dbReference type="SAM" id="MobiDB-lite"/>
    </source>
</evidence>
<comment type="caution">
    <text evidence="4">The sequence shown here is derived from an EMBL/GenBank/DDBJ whole genome shotgun (WGS) entry which is preliminary data.</text>
</comment>
<protein>
    <recommendedName>
        <fullName evidence="3">DUF6234 domain-containing protein</fullName>
    </recommendedName>
</protein>
<keyword evidence="5" id="KW-1185">Reference proteome</keyword>
<organism evidence="4 5">
    <name type="scientific">Streptomyces polychromogenes</name>
    <dbReference type="NCBI Taxonomy" id="67342"/>
    <lineage>
        <taxon>Bacteria</taxon>
        <taxon>Bacillati</taxon>
        <taxon>Actinomycetota</taxon>
        <taxon>Actinomycetes</taxon>
        <taxon>Kitasatosporales</taxon>
        <taxon>Streptomycetaceae</taxon>
        <taxon>Streptomyces</taxon>
    </lineage>
</organism>
<feature type="transmembrane region" description="Helical" evidence="2">
    <location>
        <begin position="38"/>
        <end position="57"/>
    </location>
</feature>
<evidence type="ECO:0000256" key="2">
    <source>
        <dbReference type="SAM" id="Phobius"/>
    </source>
</evidence>
<feature type="domain" description="DUF6234" evidence="3">
    <location>
        <begin position="31"/>
        <end position="150"/>
    </location>
</feature>
<keyword evidence="2" id="KW-0812">Transmembrane</keyword>
<evidence type="ECO:0000259" key="3">
    <source>
        <dbReference type="Pfam" id="PF19747"/>
    </source>
</evidence>
<feature type="transmembrane region" description="Helical" evidence="2">
    <location>
        <begin position="105"/>
        <end position="123"/>
    </location>
</feature>
<keyword evidence="2" id="KW-1133">Transmembrane helix</keyword>
<reference evidence="4 5" key="1">
    <citation type="journal article" date="2019" name="Int. J. Syst. Evol. Microbiol.">
        <title>The Global Catalogue of Microorganisms (GCM) 10K type strain sequencing project: providing services to taxonomists for standard genome sequencing and annotation.</title>
        <authorList>
            <consortium name="The Broad Institute Genomics Platform"/>
            <consortium name="The Broad Institute Genome Sequencing Center for Infectious Disease"/>
            <person name="Wu L."/>
            <person name="Ma J."/>
        </authorList>
    </citation>
    <scope>NUCLEOTIDE SEQUENCE [LARGE SCALE GENOMIC DNA]</scope>
    <source>
        <strain evidence="4 5">JCM 4505</strain>
    </source>
</reference>